<dbReference type="Proteomes" id="UP000016933">
    <property type="component" value="Unassembled WGS sequence"/>
</dbReference>
<reference evidence="2" key="1">
    <citation type="journal article" date="2012" name="PLoS Genet.">
        <title>The genomes of the fungal plant pathogens Cladosporium fulvum and Dothistroma septosporum reveal adaptation to different hosts and lifestyles but also signatures of common ancestry.</title>
        <authorList>
            <person name="de Wit P.J.G.M."/>
            <person name="van der Burgt A."/>
            <person name="Oekmen B."/>
            <person name="Stergiopoulos I."/>
            <person name="Abd-Elsalam K.A."/>
            <person name="Aerts A.L."/>
            <person name="Bahkali A.H."/>
            <person name="Beenen H.G."/>
            <person name="Chettri P."/>
            <person name="Cox M.P."/>
            <person name="Datema E."/>
            <person name="de Vries R.P."/>
            <person name="Dhillon B."/>
            <person name="Ganley A.R."/>
            <person name="Griffiths S.A."/>
            <person name="Guo Y."/>
            <person name="Hamelin R.C."/>
            <person name="Henrissat B."/>
            <person name="Kabir M.S."/>
            <person name="Jashni M.K."/>
            <person name="Kema G."/>
            <person name="Klaubauf S."/>
            <person name="Lapidus A."/>
            <person name="Levasseur A."/>
            <person name="Lindquist E."/>
            <person name="Mehrabi R."/>
            <person name="Ohm R.A."/>
            <person name="Owen T.J."/>
            <person name="Salamov A."/>
            <person name="Schwelm A."/>
            <person name="Schijlen E."/>
            <person name="Sun H."/>
            <person name="van den Burg H.A."/>
            <person name="van Ham R.C.H.J."/>
            <person name="Zhang S."/>
            <person name="Goodwin S.B."/>
            <person name="Grigoriev I.V."/>
            <person name="Collemare J."/>
            <person name="Bradshaw R.E."/>
        </authorList>
    </citation>
    <scope>NUCLEOTIDE SEQUENCE [LARGE SCALE GENOMIC DNA]</scope>
    <source>
        <strain evidence="2">NZE10 / CBS 128990</strain>
    </source>
</reference>
<proteinExistence type="predicted"/>
<accession>M2Y5P6</accession>
<evidence type="ECO:0008006" key="3">
    <source>
        <dbReference type="Google" id="ProtNLM"/>
    </source>
</evidence>
<sequence>MTTINWQERLSSGVLPHGFTKATIYTLEQPHKLLGSTSDAFTLTDQDLATFHRLLVEQDCHHRDNALTFDGGSYEVVHPGQMFALNDKSVYAVNGRTAEAHGVVASVTWTCLIVAWHGNTGKSANELIRGYEGFVRGLRGTGW</sequence>
<keyword evidence="2" id="KW-1185">Reference proteome</keyword>
<dbReference type="EMBL" id="KB446540">
    <property type="protein sequence ID" value="EME43569.1"/>
    <property type="molecule type" value="Genomic_DNA"/>
</dbReference>
<reference evidence="1 2" key="2">
    <citation type="journal article" date="2012" name="PLoS Pathog.">
        <title>Diverse lifestyles and strategies of plant pathogenesis encoded in the genomes of eighteen Dothideomycetes fungi.</title>
        <authorList>
            <person name="Ohm R.A."/>
            <person name="Feau N."/>
            <person name="Henrissat B."/>
            <person name="Schoch C.L."/>
            <person name="Horwitz B.A."/>
            <person name="Barry K.W."/>
            <person name="Condon B.J."/>
            <person name="Copeland A.C."/>
            <person name="Dhillon B."/>
            <person name="Glaser F."/>
            <person name="Hesse C.N."/>
            <person name="Kosti I."/>
            <person name="LaButti K."/>
            <person name="Lindquist E.A."/>
            <person name="Lucas S."/>
            <person name="Salamov A.A."/>
            <person name="Bradshaw R.E."/>
            <person name="Ciuffetti L."/>
            <person name="Hamelin R.C."/>
            <person name="Kema G.H.J."/>
            <person name="Lawrence C."/>
            <person name="Scott J.A."/>
            <person name="Spatafora J.W."/>
            <person name="Turgeon B.G."/>
            <person name="de Wit P.J.G.M."/>
            <person name="Zhong S."/>
            <person name="Goodwin S.B."/>
            <person name="Grigoriev I.V."/>
        </authorList>
    </citation>
    <scope>NUCLEOTIDE SEQUENCE [LARGE SCALE GENOMIC DNA]</scope>
    <source>
        <strain evidence="2">NZE10 / CBS 128990</strain>
    </source>
</reference>
<dbReference type="AlphaFoldDB" id="M2Y5P6"/>
<name>M2Y5P6_DOTSN</name>
<dbReference type="SUPFAM" id="SSF55770">
    <property type="entry name" value="Profilin (actin-binding protein)"/>
    <property type="match status" value="1"/>
</dbReference>
<dbReference type="OMA" id="TINWQER"/>
<dbReference type="OrthoDB" id="10281566at2759"/>
<protein>
    <recommendedName>
        <fullName evidence="3">Profilin</fullName>
    </recommendedName>
</protein>
<evidence type="ECO:0000313" key="1">
    <source>
        <dbReference type="EMBL" id="EME43569.1"/>
    </source>
</evidence>
<dbReference type="InterPro" id="IPR036140">
    <property type="entry name" value="PFN_sf"/>
</dbReference>
<evidence type="ECO:0000313" key="2">
    <source>
        <dbReference type="Proteomes" id="UP000016933"/>
    </source>
</evidence>
<dbReference type="InterPro" id="IPR048278">
    <property type="entry name" value="PFN"/>
</dbReference>
<dbReference type="Gene3D" id="3.30.450.30">
    <property type="entry name" value="Dynein light chain 2a, cytoplasmic"/>
    <property type="match status" value="1"/>
</dbReference>
<dbReference type="HOGENOM" id="CLU_1806129_0_0_1"/>
<dbReference type="GO" id="GO:0003779">
    <property type="term" value="F:actin binding"/>
    <property type="evidence" value="ECO:0007669"/>
    <property type="project" value="InterPro"/>
</dbReference>
<gene>
    <name evidence="1" type="ORF">DOTSEDRAFT_72817</name>
</gene>
<dbReference type="Pfam" id="PF00235">
    <property type="entry name" value="Profilin"/>
    <property type="match status" value="1"/>
</dbReference>
<organism evidence="1 2">
    <name type="scientific">Dothistroma septosporum (strain NZE10 / CBS 128990)</name>
    <name type="common">Red band needle blight fungus</name>
    <name type="synonym">Mycosphaerella pini</name>
    <dbReference type="NCBI Taxonomy" id="675120"/>
    <lineage>
        <taxon>Eukaryota</taxon>
        <taxon>Fungi</taxon>
        <taxon>Dikarya</taxon>
        <taxon>Ascomycota</taxon>
        <taxon>Pezizomycotina</taxon>
        <taxon>Dothideomycetes</taxon>
        <taxon>Dothideomycetidae</taxon>
        <taxon>Mycosphaerellales</taxon>
        <taxon>Mycosphaerellaceae</taxon>
        <taxon>Dothistroma</taxon>
    </lineage>
</organism>